<proteinExistence type="predicted"/>
<dbReference type="Proteomes" id="UP000234327">
    <property type="component" value="Unassembled WGS sequence"/>
</dbReference>
<feature type="transmembrane region" description="Helical" evidence="5">
    <location>
        <begin position="9"/>
        <end position="27"/>
    </location>
</feature>
<evidence type="ECO:0000313" key="7">
    <source>
        <dbReference type="Proteomes" id="UP000234327"/>
    </source>
</evidence>
<sequence length="228" mass="25628">MTRFNSRRWVPHPLIIVLLTVPAQLAVLLAQRPWFSITVLACCLLVTVVTKPRFAAVFIAAAGALSLVLWVGMGLWLPLEAATNGALRIVALSALLVVPFFYVNWPVLADSLIDRFRVSYRVMDTVLLGERFTMLMRADLRTARRMARLRARGSIRGQTRLLLRTTLPVLVASFRHSDELALALDTRGFGAHPKRTVHQSRPLRAFELAILIAVWVCSIFIAVFLERM</sequence>
<dbReference type="RefSeq" id="WP_025388378.1">
    <property type="nucleotide sequence ID" value="NZ_FXYZ01000035.1"/>
</dbReference>
<name>A0A2H1KRW7_BREAU</name>
<dbReference type="GO" id="GO:0005886">
    <property type="term" value="C:plasma membrane"/>
    <property type="evidence" value="ECO:0007669"/>
    <property type="project" value="UniProtKB-ARBA"/>
</dbReference>
<evidence type="ECO:0000256" key="3">
    <source>
        <dbReference type="ARBA" id="ARBA00022989"/>
    </source>
</evidence>
<evidence type="ECO:0000256" key="5">
    <source>
        <dbReference type="SAM" id="Phobius"/>
    </source>
</evidence>
<evidence type="ECO:0000256" key="4">
    <source>
        <dbReference type="ARBA" id="ARBA00023136"/>
    </source>
</evidence>
<dbReference type="EMBL" id="FXYZ01000035">
    <property type="protein sequence ID" value="SMY02553.1"/>
    <property type="molecule type" value="Genomic_DNA"/>
</dbReference>
<gene>
    <name evidence="6" type="ORF">BAURA63_03666</name>
</gene>
<keyword evidence="4 5" id="KW-0472">Membrane</keyword>
<evidence type="ECO:0000256" key="2">
    <source>
        <dbReference type="ARBA" id="ARBA00022692"/>
    </source>
</evidence>
<organism evidence="6 7">
    <name type="scientific">Brevibacterium aurantiacum</name>
    <dbReference type="NCBI Taxonomy" id="273384"/>
    <lineage>
        <taxon>Bacteria</taxon>
        <taxon>Bacillati</taxon>
        <taxon>Actinomycetota</taxon>
        <taxon>Actinomycetes</taxon>
        <taxon>Micrococcales</taxon>
        <taxon>Brevibacteriaceae</taxon>
        <taxon>Brevibacterium</taxon>
    </lineage>
</organism>
<dbReference type="InterPro" id="IPR003339">
    <property type="entry name" value="ABC/ECF_trnsptr_transmembrane"/>
</dbReference>
<feature type="transmembrane region" description="Helical" evidence="5">
    <location>
        <begin position="205"/>
        <end position="225"/>
    </location>
</feature>
<keyword evidence="2 5" id="KW-0812">Transmembrane</keyword>
<comment type="subcellular location">
    <subcellularLocation>
        <location evidence="1">Membrane</location>
        <topology evidence="1">Multi-pass membrane protein</topology>
    </subcellularLocation>
</comment>
<protein>
    <submittedName>
        <fullName evidence="6">Energy-coupling factor transport system permease protein</fullName>
    </submittedName>
</protein>
<keyword evidence="3 5" id="KW-1133">Transmembrane helix</keyword>
<reference evidence="6 7" key="1">
    <citation type="submission" date="2017-03" db="EMBL/GenBank/DDBJ databases">
        <authorList>
            <person name="Afonso C.L."/>
            <person name="Miller P.J."/>
            <person name="Scott M.A."/>
            <person name="Spackman E."/>
            <person name="Goraichik I."/>
            <person name="Dimitrov K.M."/>
            <person name="Suarez D.L."/>
            <person name="Swayne D.E."/>
        </authorList>
    </citation>
    <scope>NUCLEOTIDE SEQUENCE [LARGE SCALE GENOMIC DNA]</scope>
    <source>
        <strain evidence="7">6(3)</strain>
    </source>
</reference>
<evidence type="ECO:0000313" key="6">
    <source>
        <dbReference type="EMBL" id="SMY02553.1"/>
    </source>
</evidence>
<feature type="transmembrane region" description="Helical" evidence="5">
    <location>
        <begin position="57"/>
        <end position="79"/>
    </location>
</feature>
<dbReference type="AlphaFoldDB" id="A0A2H1KRW7"/>
<dbReference type="CDD" id="cd16914">
    <property type="entry name" value="EcfT"/>
    <property type="match status" value="1"/>
</dbReference>
<evidence type="ECO:0000256" key="1">
    <source>
        <dbReference type="ARBA" id="ARBA00004141"/>
    </source>
</evidence>
<accession>A0A2H1KRW7</accession>
<feature type="transmembrane region" description="Helical" evidence="5">
    <location>
        <begin position="85"/>
        <end position="105"/>
    </location>
</feature>
<dbReference type="GeneID" id="82878929"/>
<feature type="transmembrane region" description="Helical" evidence="5">
    <location>
        <begin position="33"/>
        <end position="50"/>
    </location>
</feature>